<evidence type="ECO:0000256" key="1">
    <source>
        <dbReference type="SAM" id="MobiDB-lite"/>
    </source>
</evidence>
<feature type="region of interest" description="Disordered" evidence="1">
    <location>
        <begin position="1"/>
        <end position="53"/>
    </location>
</feature>
<comment type="caution">
    <text evidence="2">The sequence shown here is derived from an EMBL/GenBank/DDBJ whole genome shotgun (WGS) entry which is preliminary data.</text>
</comment>
<reference evidence="2" key="1">
    <citation type="submission" date="2022-02" db="EMBL/GenBank/DDBJ databases">
        <title>Fredinandcohnia quinoae sp. nov. isolated from Chenopodium quinoa seeds.</title>
        <authorList>
            <person name="Saati-Santamaria Z."/>
            <person name="Flores-Felix J.D."/>
            <person name="Igual J.M."/>
            <person name="Velazquez E."/>
            <person name="Garcia-Fraile P."/>
            <person name="Martinez-Molina E."/>
        </authorList>
    </citation>
    <scope>NUCLEOTIDE SEQUENCE</scope>
    <source>
        <strain evidence="2">SECRCQ15</strain>
    </source>
</reference>
<gene>
    <name evidence="2" type="ORF">MJG50_08705</name>
</gene>
<protein>
    <submittedName>
        <fullName evidence="2">Glycogen biosynthesis protein GlgD</fullName>
    </submittedName>
</protein>
<organism evidence="2 3">
    <name type="scientific">Fredinandcohnia quinoae</name>
    <dbReference type="NCBI Taxonomy" id="2918902"/>
    <lineage>
        <taxon>Bacteria</taxon>
        <taxon>Bacillati</taxon>
        <taxon>Bacillota</taxon>
        <taxon>Bacilli</taxon>
        <taxon>Bacillales</taxon>
        <taxon>Bacillaceae</taxon>
        <taxon>Fredinandcohnia</taxon>
    </lineage>
</organism>
<name>A0AAW5E9H1_9BACI</name>
<dbReference type="RefSeq" id="WP_240254811.1">
    <property type="nucleotide sequence ID" value="NZ_JAKTTI010000010.1"/>
</dbReference>
<dbReference type="EMBL" id="JAKTTI010000010">
    <property type="protein sequence ID" value="MCH1625404.1"/>
    <property type="molecule type" value="Genomic_DNA"/>
</dbReference>
<proteinExistence type="predicted"/>
<feature type="compositionally biased region" description="Basic and acidic residues" evidence="1">
    <location>
        <begin position="29"/>
        <end position="41"/>
    </location>
</feature>
<dbReference type="Proteomes" id="UP001431131">
    <property type="component" value="Unassembled WGS sequence"/>
</dbReference>
<dbReference type="AlphaFoldDB" id="A0AAW5E9H1"/>
<evidence type="ECO:0000313" key="2">
    <source>
        <dbReference type="EMBL" id="MCH1625404.1"/>
    </source>
</evidence>
<sequence>MKKRSDQNNPEQKTKNGINNNDIELGTDDDPKKIAKQKYLEKGQPIKSKQRTE</sequence>
<keyword evidence="3" id="KW-1185">Reference proteome</keyword>
<accession>A0AAW5E9H1</accession>
<feature type="compositionally biased region" description="Polar residues" evidence="1">
    <location>
        <begin position="7"/>
        <end position="22"/>
    </location>
</feature>
<evidence type="ECO:0000313" key="3">
    <source>
        <dbReference type="Proteomes" id="UP001431131"/>
    </source>
</evidence>